<reference evidence="2 3" key="1">
    <citation type="submission" date="2024-01" db="EMBL/GenBank/DDBJ databases">
        <title>A telomere-to-telomere, gap-free genome of sweet tea (Lithocarpus litseifolius).</title>
        <authorList>
            <person name="Zhou J."/>
        </authorList>
    </citation>
    <scope>NUCLEOTIDE SEQUENCE [LARGE SCALE GENOMIC DNA]</scope>
    <source>
        <strain evidence="2">Zhou-2022a</strain>
        <tissue evidence="2">Leaf</tissue>
    </source>
</reference>
<evidence type="ECO:0000313" key="2">
    <source>
        <dbReference type="EMBL" id="KAK9991671.1"/>
    </source>
</evidence>
<feature type="region of interest" description="Disordered" evidence="1">
    <location>
        <begin position="1"/>
        <end position="25"/>
    </location>
</feature>
<sequence length="272" mass="30609">MFEVRSSELETGLSSNDGPVEVGDDTGVSTVQEVRAFHAVDEVCGLDGDTLARFRDRFQFLDSVRIRLPREEDRACHFFLGELLDSFGIALGQLMPNSWRIVISCMGIWLAATDEDMIRVDELVYLYRLKSSKEFGYYELVASSVGTLKLDKRRPKLKSRYKERVEKASEYAKSIEDFDDLVDPRTLAFYCLGPNPSAFVLCNLDIEEKKRMTTKFNQSMYARMRAKKIEPLSNLGAKTVRVTEKGAPVAAMTPLTLGTESARTASPDTSVE</sequence>
<dbReference type="Proteomes" id="UP001459277">
    <property type="component" value="Unassembled WGS sequence"/>
</dbReference>
<accession>A0AAW2C0G0</accession>
<gene>
    <name evidence="2" type="ORF">SO802_026656</name>
</gene>
<organism evidence="2 3">
    <name type="scientific">Lithocarpus litseifolius</name>
    <dbReference type="NCBI Taxonomy" id="425828"/>
    <lineage>
        <taxon>Eukaryota</taxon>
        <taxon>Viridiplantae</taxon>
        <taxon>Streptophyta</taxon>
        <taxon>Embryophyta</taxon>
        <taxon>Tracheophyta</taxon>
        <taxon>Spermatophyta</taxon>
        <taxon>Magnoliopsida</taxon>
        <taxon>eudicotyledons</taxon>
        <taxon>Gunneridae</taxon>
        <taxon>Pentapetalae</taxon>
        <taxon>rosids</taxon>
        <taxon>fabids</taxon>
        <taxon>Fagales</taxon>
        <taxon>Fagaceae</taxon>
        <taxon>Lithocarpus</taxon>
    </lineage>
</organism>
<keyword evidence="3" id="KW-1185">Reference proteome</keyword>
<protein>
    <submittedName>
        <fullName evidence="2">Uncharacterized protein</fullName>
    </submittedName>
</protein>
<dbReference type="AlphaFoldDB" id="A0AAW2C0G0"/>
<proteinExistence type="predicted"/>
<evidence type="ECO:0000256" key="1">
    <source>
        <dbReference type="SAM" id="MobiDB-lite"/>
    </source>
</evidence>
<evidence type="ECO:0000313" key="3">
    <source>
        <dbReference type="Proteomes" id="UP001459277"/>
    </source>
</evidence>
<dbReference type="EMBL" id="JAZDWU010000009">
    <property type="protein sequence ID" value="KAK9991671.1"/>
    <property type="molecule type" value="Genomic_DNA"/>
</dbReference>
<name>A0AAW2C0G0_9ROSI</name>
<comment type="caution">
    <text evidence="2">The sequence shown here is derived from an EMBL/GenBank/DDBJ whole genome shotgun (WGS) entry which is preliminary data.</text>
</comment>